<evidence type="ECO:0000313" key="3">
    <source>
        <dbReference type="EMBL" id="APY00947.1"/>
    </source>
</evidence>
<feature type="compositionally biased region" description="Acidic residues" evidence="1">
    <location>
        <begin position="500"/>
        <end position="516"/>
    </location>
</feature>
<feature type="signal peptide" evidence="2">
    <location>
        <begin position="1"/>
        <end position="21"/>
    </location>
</feature>
<dbReference type="PROSITE" id="PS51257">
    <property type="entry name" value="PROKAR_LIPOPROTEIN"/>
    <property type="match status" value="1"/>
</dbReference>
<protein>
    <recommendedName>
        <fullName evidence="5">Carboxypeptidase family protein</fullName>
    </recommendedName>
</protein>
<dbReference type="AlphaFoldDB" id="A0AAC9LQ72"/>
<feature type="compositionally biased region" description="Acidic residues" evidence="1">
    <location>
        <begin position="481"/>
        <end position="492"/>
    </location>
</feature>
<dbReference type="Proteomes" id="UP000187506">
    <property type="component" value="Chromosome"/>
</dbReference>
<gene>
    <name evidence="3" type="ORF">BWR22_11720</name>
</gene>
<dbReference type="KEGG" id="lvn:BWR22_11720"/>
<name>A0AAC9LQ72_9FLAO</name>
<dbReference type="RefSeq" id="WP_076733851.1">
    <property type="nucleotide sequence ID" value="NZ_CP019352.1"/>
</dbReference>
<accession>A0AAC9LQ72</accession>
<dbReference type="EMBL" id="CP019352">
    <property type="protein sequence ID" value="APY00947.1"/>
    <property type="molecule type" value="Genomic_DNA"/>
</dbReference>
<feature type="chain" id="PRO_5042235820" description="Carboxypeptidase family protein" evidence="2">
    <location>
        <begin position="22"/>
        <end position="710"/>
    </location>
</feature>
<keyword evidence="4" id="KW-1185">Reference proteome</keyword>
<dbReference type="InterPro" id="IPR028974">
    <property type="entry name" value="TSP_type-3_rpt"/>
</dbReference>
<keyword evidence="2" id="KW-0732">Signal</keyword>
<evidence type="ECO:0000256" key="2">
    <source>
        <dbReference type="SAM" id="SignalP"/>
    </source>
</evidence>
<feature type="region of interest" description="Disordered" evidence="1">
    <location>
        <begin position="481"/>
        <end position="525"/>
    </location>
</feature>
<organism evidence="3 4">
    <name type="scientific">Lacinutrix venerupis</name>
    <dbReference type="NCBI Taxonomy" id="1486034"/>
    <lineage>
        <taxon>Bacteria</taxon>
        <taxon>Pseudomonadati</taxon>
        <taxon>Bacteroidota</taxon>
        <taxon>Flavobacteriia</taxon>
        <taxon>Flavobacteriales</taxon>
        <taxon>Flavobacteriaceae</taxon>
        <taxon>Lacinutrix</taxon>
    </lineage>
</organism>
<dbReference type="InterPro" id="IPR008969">
    <property type="entry name" value="CarboxyPept-like_regulatory"/>
</dbReference>
<sequence length="710" mass="76474">MKFIKYVFTLAILIMFSSCENDNNIPLNESSEAGDTNPFLQNFGSAIQARFLGTVVNEENNPIAGVTINIGSQFAVTDANGAFSIPQATVYQKFANIKATKSGFIDGSRSIVPSTGVNQVKIMLLSLDSVATITAGQAFTLGLTDGTEVELPESFINQFGGPYQGNIDVIIKHLSVDDANMKYQMPGTLLAENAEGALRVLETVGMIAVELRGEAGEELNIAPGQTAKIKIPVGSSVTNPPVTIPLWSFDEDNGYWKEEGFGELDGDKFVAEVSHFSFWNWDFQYPAVNVCITLEDANGNVLPNTELDIYSSALNATGTYGLTNANGEECGLVPQDEEITLIVPNYGCQGVNFTTTIGPFAADENITITVSNSTALTTNFSATFNNCSGEPITDGYLNLFYNNINHFIPVTNGIISQVITYCSSDTAFTAQVFDFTNNQSSNIISGNFSSPNTDLGTEMSCVELIDTDSDGITDILEDLNENGNLEDDDTDQDGTPNYQDVDDDGDGINTIDEDANNDGNPMNDDTDLDQTPDYLDDIDNSSNMFDAEIYEIGCVMGSYTYDFSLYYESGDFPNFNYAYYETLQDAQVEVNALSMPYTSTLSGVPQTYYVRVESGFTGQNTIGVITALGYPDSDGDGLLDCEETSGIDYPETTCNPNGNITNPNLADSDGDGLTDCEEVSGVDDASTLCVPEGITDPNLLDTDGDGNNDC</sequence>
<evidence type="ECO:0000256" key="1">
    <source>
        <dbReference type="SAM" id="MobiDB-lite"/>
    </source>
</evidence>
<dbReference type="GO" id="GO:0005509">
    <property type="term" value="F:calcium ion binding"/>
    <property type="evidence" value="ECO:0007669"/>
    <property type="project" value="InterPro"/>
</dbReference>
<reference evidence="3 4" key="1">
    <citation type="submission" date="2017-01" db="EMBL/GenBank/DDBJ databases">
        <title>Complete genome of Lacinutrix venerupis DOK2-8 isolated from seawater in Dokdo.</title>
        <authorList>
            <person name="Chi W.-J."/>
            <person name="Kim J.H."/>
        </authorList>
    </citation>
    <scope>NUCLEOTIDE SEQUENCE [LARGE SCALE GENOMIC DNA]</scope>
    <source>
        <strain evidence="3 4">DOK2-8</strain>
    </source>
</reference>
<dbReference type="SUPFAM" id="SSF49464">
    <property type="entry name" value="Carboxypeptidase regulatory domain-like"/>
    <property type="match status" value="1"/>
</dbReference>
<proteinExistence type="predicted"/>
<dbReference type="Gene3D" id="4.10.1080.10">
    <property type="entry name" value="TSP type-3 repeat"/>
    <property type="match status" value="1"/>
</dbReference>
<evidence type="ECO:0008006" key="5">
    <source>
        <dbReference type="Google" id="ProtNLM"/>
    </source>
</evidence>
<evidence type="ECO:0000313" key="4">
    <source>
        <dbReference type="Proteomes" id="UP000187506"/>
    </source>
</evidence>